<reference evidence="1" key="1">
    <citation type="journal article" date="2002" name="Microbiology">
        <title>Identification of strain-specific genes located outside the plasticity zone in nine clinical isolates of Helicobacter pylori.</title>
        <authorList>
            <person name="Chanto G."/>
            <person name="Occhialini A."/>
            <person name="Gras N."/>
            <person name="Alm R.A."/>
            <person name="Megraud F."/>
            <person name="Marais A."/>
        </authorList>
    </citation>
    <scope>NUCLEOTIDE SEQUENCE</scope>
    <source>
        <strain evidence="1">CR4</strain>
    </source>
</reference>
<organism evidence="1">
    <name type="scientific">Helicobacter pylori</name>
    <name type="common">Campylobacter pylori</name>
    <dbReference type="NCBI Taxonomy" id="210"/>
    <lineage>
        <taxon>Bacteria</taxon>
        <taxon>Pseudomonadati</taxon>
        <taxon>Campylobacterota</taxon>
        <taxon>Epsilonproteobacteria</taxon>
        <taxon>Campylobacterales</taxon>
        <taxon>Helicobacteraceae</taxon>
        <taxon>Helicobacter</taxon>
    </lineage>
</organism>
<sequence length="59" mass="6702">MNDRKGETLNNRWVIIGFEKKVGNLREQAKFIDPSLITKDGERLACSLNSNNPNPTTKK</sequence>
<evidence type="ECO:0000313" key="1">
    <source>
        <dbReference type="EMBL" id="AAL37458.1"/>
    </source>
</evidence>
<proteinExistence type="predicted"/>
<accession>Q8VTD0</accession>
<dbReference type="AlphaFoldDB" id="Q8VTD0"/>
<dbReference type="EMBL" id="AF328918">
    <property type="protein sequence ID" value="AAL37458.1"/>
    <property type="molecule type" value="Genomic_DNA"/>
</dbReference>
<name>Q8VTD0_HELPX</name>
<protein>
    <submittedName>
        <fullName evidence="1">Putative HP488/HP1116-like protein</fullName>
    </submittedName>
</protein>